<evidence type="ECO:0000259" key="2">
    <source>
        <dbReference type="Pfam" id="PF13490"/>
    </source>
</evidence>
<evidence type="ECO:0000256" key="1">
    <source>
        <dbReference type="SAM" id="Phobius"/>
    </source>
</evidence>
<dbReference type="AlphaFoldDB" id="A0A7C4TC33"/>
<keyword evidence="1" id="KW-0812">Transmembrane</keyword>
<gene>
    <name evidence="3" type="ORF">ENV60_06170</name>
</gene>
<organism evidence="3">
    <name type="scientific">candidate division WOR-3 bacterium</name>
    <dbReference type="NCBI Taxonomy" id="2052148"/>
    <lineage>
        <taxon>Bacteria</taxon>
        <taxon>Bacteria division WOR-3</taxon>
    </lineage>
</organism>
<feature type="transmembrane region" description="Helical" evidence="1">
    <location>
        <begin position="146"/>
        <end position="164"/>
    </location>
</feature>
<accession>A0A7C4TC33</accession>
<keyword evidence="1" id="KW-0472">Membrane</keyword>
<dbReference type="Pfam" id="PF13490">
    <property type="entry name" value="zf-HC2"/>
    <property type="match status" value="1"/>
</dbReference>
<dbReference type="InterPro" id="IPR027383">
    <property type="entry name" value="Znf_put"/>
</dbReference>
<keyword evidence="1" id="KW-1133">Transmembrane helix</keyword>
<proteinExistence type="predicted"/>
<protein>
    <recommendedName>
        <fullName evidence="2">Putative zinc-finger domain-containing protein</fullName>
    </recommendedName>
</protein>
<comment type="caution">
    <text evidence="3">The sequence shown here is derived from an EMBL/GenBank/DDBJ whole genome shotgun (WGS) entry which is preliminary data.</text>
</comment>
<sequence>MMRHKEIEELIQKKLDREITRDEESILFKHVKECPECRSYYLEMERIKESLTGLIEFFPGLDFKVRVLARIRIRKRNFLPKFMPVFAGIYFVSLIILLFSPLLNYLGKKFLVSLPNVLRVFGILRSAGDGIMLLISSLLRLGLPQFSFWFLFCLFAFCLFIKIMEKFKEERWVISKSY</sequence>
<reference evidence="3" key="1">
    <citation type="journal article" date="2020" name="mSystems">
        <title>Genome- and Community-Level Interaction Insights into Carbon Utilization and Element Cycling Functions of Hydrothermarchaeota in Hydrothermal Sediment.</title>
        <authorList>
            <person name="Zhou Z."/>
            <person name="Liu Y."/>
            <person name="Xu W."/>
            <person name="Pan J."/>
            <person name="Luo Z.H."/>
            <person name="Li M."/>
        </authorList>
    </citation>
    <scope>NUCLEOTIDE SEQUENCE [LARGE SCALE GENOMIC DNA]</scope>
    <source>
        <strain evidence="3">SpSt-774</strain>
    </source>
</reference>
<name>A0A7C4TC33_UNCW3</name>
<feature type="transmembrane region" description="Helical" evidence="1">
    <location>
        <begin position="82"/>
        <end position="103"/>
    </location>
</feature>
<evidence type="ECO:0000313" key="3">
    <source>
        <dbReference type="EMBL" id="HGV97864.1"/>
    </source>
</evidence>
<dbReference type="EMBL" id="DTGZ01000109">
    <property type="protein sequence ID" value="HGV97864.1"/>
    <property type="molecule type" value="Genomic_DNA"/>
</dbReference>
<feature type="domain" description="Putative zinc-finger" evidence="2">
    <location>
        <begin position="5"/>
        <end position="38"/>
    </location>
</feature>